<comment type="caution">
    <text evidence="24">The sequence shown here is derived from an EMBL/GenBank/DDBJ whole genome shotgun (WGS) entry which is preliminary data.</text>
</comment>
<name>A0ABS8PPV3_9BACT</name>
<keyword evidence="8" id="KW-0645">Protease</keyword>
<keyword evidence="13" id="KW-0862">Zinc</keyword>
<evidence type="ECO:0000256" key="14">
    <source>
        <dbReference type="ARBA" id="ARBA00023034"/>
    </source>
</evidence>
<evidence type="ECO:0000256" key="19">
    <source>
        <dbReference type="ARBA" id="ARBA00025833"/>
    </source>
</evidence>
<evidence type="ECO:0000256" key="11">
    <source>
        <dbReference type="ARBA" id="ARBA00022801"/>
    </source>
</evidence>
<evidence type="ECO:0000256" key="9">
    <source>
        <dbReference type="ARBA" id="ARBA00022723"/>
    </source>
</evidence>
<keyword evidence="10 22" id="KW-0732">Signal</keyword>
<dbReference type="Gene3D" id="3.40.630.10">
    <property type="entry name" value="Zn peptidases"/>
    <property type="match status" value="1"/>
</dbReference>
<evidence type="ECO:0000256" key="21">
    <source>
        <dbReference type="SAM" id="MobiDB-lite"/>
    </source>
</evidence>
<keyword evidence="9" id="KW-0479">Metal-binding</keyword>
<dbReference type="EMBL" id="JAJNEC010000005">
    <property type="protein sequence ID" value="MCD2422794.1"/>
    <property type="molecule type" value="Genomic_DNA"/>
</dbReference>
<evidence type="ECO:0000256" key="22">
    <source>
        <dbReference type="SAM" id="SignalP"/>
    </source>
</evidence>
<gene>
    <name evidence="24" type="ORF">LQ567_08480</name>
</gene>
<evidence type="ECO:0000256" key="5">
    <source>
        <dbReference type="ARBA" id="ARBA00014116"/>
    </source>
</evidence>
<comment type="subcellular location">
    <subcellularLocation>
        <location evidence="1">Endoplasmic reticulum</location>
    </subcellularLocation>
    <subcellularLocation>
        <location evidence="3">Golgi apparatus</location>
    </subcellularLocation>
    <subcellularLocation>
        <location evidence="2">Lysosome</location>
    </subcellularLocation>
    <subcellularLocation>
        <location evidence="4">Secreted</location>
    </subcellularLocation>
</comment>
<evidence type="ECO:0000256" key="6">
    <source>
        <dbReference type="ARBA" id="ARBA00022525"/>
    </source>
</evidence>
<dbReference type="SUPFAM" id="SSF53187">
    <property type="entry name" value="Zn-dependent exopeptidases"/>
    <property type="match status" value="1"/>
</dbReference>
<evidence type="ECO:0000256" key="16">
    <source>
        <dbReference type="ARBA" id="ARBA00023145"/>
    </source>
</evidence>
<evidence type="ECO:0000259" key="23">
    <source>
        <dbReference type="Pfam" id="PF04389"/>
    </source>
</evidence>
<evidence type="ECO:0000256" key="1">
    <source>
        <dbReference type="ARBA" id="ARBA00004240"/>
    </source>
</evidence>
<evidence type="ECO:0000313" key="24">
    <source>
        <dbReference type="EMBL" id="MCD2422794.1"/>
    </source>
</evidence>
<feature type="domain" description="Peptidase M28" evidence="23">
    <location>
        <begin position="286"/>
        <end position="473"/>
    </location>
</feature>
<dbReference type="Proteomes" id="UP001199816">
    <property type="component" value="Unassembled WGS sequence"/>
</dbReference>
<dbReference type="RefSeq" id="WP_231004071.1">
    <property type="nucleotide sequence ID" value="NZ_JAJNEC010000005.1"/>
</dbReference>
<evidence type="ECO:0000256" key="12">
    <source>
        <dbReference type="ARBA" id="ARBA00022824"/>
    </source>
</evidence>
<evidence type="ECO:0000256" key="15">
    <source>
        <dbReference type="ARBA" id="ARBA00023049"/>
    </source>
</evidence>
<feature type="region of interest" description="Disordered" evidence="21">
    <location>
        <begin position="503"/>
        <end position="523"/>
    </location>
</feature>
<sequence>MTRYTSLLFCLVFLLTSPFLHAQPASQSREPLLPIVEKIVDEVQQHSQLEKLAGELLDGIGPRLVGTPEMQKAGDWAIAKFQSWGISGSKQSFGEWRGWQRGISQVEMIAPRIKSLEATQLAWSPATKTPVQGEVVVLPPVNNADAFAEWLKTIRGKVVLISQYQRSGRPDYQIKEFATPELYEKMMRERAGDAEAFRKSMANTGYTANTLPEALEKSGAAAIAISNWTGIMGANRIFGARTKKIPTIDIAVEDYGMLYRMAVNGLAPRIRIHVQSKELGMVPTFNIVGRIEGKEKPNEYVVLSAHFDSWDGAQGATDNGTGTITMMETIRVLKKLYPNNKRTILVCLWGSEEQGLNGSRAFVKDNPQIVQNIQAVFNQDNGTGRIANISGQGFVNAYDYLGRWLSAAPKKITTGIETSFPGMPGGGGSDHASFVAAGVPAFMLSSLSWGYGGYTWHTNRDTYDKIVFDEVKNNVILTAVLAYMASEDPQTANRDQRVLPVVNGKPSAWPEIKDPERRGGVEK</sequence>
<keyword evidence="6" id="KW-0964">Secreted</keyword>
<organism evidence="24 25">
    <name type="scientific">Niabella pedocola</name>
    <dbReference type="NCBI Taxonomy" id="1752077"/>
    <lineage>
        <taxon>Bacteria</taxon>
        <taxon>Pseudomonadati</taxon>
        <taxon>Bacteroidota</taxon>
        <taxon>Chitinophagia</taxon>
        <taxon>Chitinophagales</taxon>
        <taxon>Chitinophagaceae</taxon>
        <taxon>Niabella</taxon>
    </lineage>
</organism>
<dbReference type="Pfam" id="PF04389">
    <property type="entry name" value="Peptidase_M28"/>
    <property type="match status" value="1"/>
</dbReference>
<dbReference type="InterPro" id="IPR039866">
    <property type="entry name" value="CPQ"/>
</dbReference>
<evidence type="ECO:0000256" key="13">
    <source>
        <dbReference type="ARBA" id="ARBA00022833"/>
    </source>
</evidence>
<evidence type="ECO:0000256" key="7">
    <source>
        <dbReference type="ARBA" id="ARBA00022645"/>
    </source>
</evidence>
<evidence type="ECO:0000256" key="8">
    <source>
        <dbReference type="ARBA" id="ARBA00022670"/>
    </source>
</evidence>
<evidence type="ECO:0000256" key="18">
    <source>
        <dbReference type="ARBA" id="ARBA00023228"/>
    </source>
</evidence>
<evidence type="ECO:0000256" key="3">
    <source>
        <dbReference type="ARBA" id="ARBA00004555"/>
    </source>
</evidence>
<evidence type="ECO:0000313" key="25">
    <source>
        <dbReference type="Proteomes" id="UP001199816"/>
    </source>
</evidence>
<feature type="chain" id="PRO_5046426940" description="Carboxypeptidase Q" evidence="22">
    <location>
        <begin position="23"/>
        <end position="523"/>
    </location>
</feature>
<dbReference type="InterPro" id="IPR007484">
    <property type="entry name" value="Peptidase_M28"/>
</dbReference>
<evidence type="ECO:0000256" key="2">
    <source>
        <dbReference type="ARBA" id="ARBA00004371"/>
    </source>
</evidence>
<keyword evidence="15" id="KW-0482">Metalloprotease</keyword>
<evidence type="ECO:0000256" key="10">
    <source>
        <dbReference type="ARBA" id="ARBA00022729"/>
    </source>
</evidence>
<comment type="subunit">
    <text evidence="19">Homodimer. The monomeric form is inactive while the homodimer is active.</text>
</comment>
<keyword evidence="18" id="KW-0458">Lysosome</keyword>
<keyword evidence="17" id="KW-0325">Glycoprotein</keyword>
<protein>
    <recommendedName>
        <fullName evidence="5">Carboxypeptidase Q</fullName>
    </recommendedName>
    <alternativeName>
        <fullName evidence="20">Plasma glutamate carboxypeptidase</fullName>
    </alternativeName>
</protein>
<proteinExistence type="predicted"/>
<feature type="signal peptide" evidence="22">
    <location>
        <begin position="1"/>
        <end position="22"/>
    </location>
</feature>
<keyword evidence="11" id="KW-0378">Hydrolase</keyword>
<keyword evidence="12" id="KW-0256">Endoplasmic reticulum</keyword>
<keyword evidence="16" id="KW-0865">Zymogen</keyword>
<evidence type="ECO:0000256" key="20">
    <source>
        <dbReference type="ARBA" id="ARBA00033328"/>
    </source>
</evidence>
<dbReference type="Gene3D" id="3.50.30.30">
    <property type="match status" value="1"/>
</dbReference>
<keyword evidence="14" id="KW-0333">Golgi apparatus</keyword>
<reference evidence="24 25" key="1">
    <citation type="submission" date="2021-11" db="EMBL/GenBank/DDBJ databases">
        <title>Genomic of Niabella pedocola.</title>
        <authorList>
            <person name="Wu T."/>
        </authorList>
    </citation>
    <scope>NUCLEOTIDE SEQUENCE [LARGE SCALE GENOMIC DNA]</scope>
    <source>
        <strain evidence="24 25">JCM 31011</strain>
    </source>
</reference>
<keyword evidence="25" id="KW-1185">Reference proteome</keyword>
<feature type="compositionally biased region" description="Basic and acidic residues" evidence="21">
    <location>
        <begin position="511"/>
        <end position="523"/>
    </location>
</feature>
<evidence type="ECO:0000256" key="4">
    <source>
        <dbReference type="ARBA" id="ARBA00004613"/>
    </source>
</evidence>
<evidence type="ECO:0000256" key="17">
    <source>
        <dbReference type="ARBA" id="ARBA00023180"/>
    </source>
</evidence>
<keyword evidence="7" id="KW-0121">Carboxypeptidase</keyword>
<accession>A0ABS8PPV3</accession>
<dbReference type="PANTHER" id="PTHR12053">
    <property type="entry name" value="PROTEASE FAMILY M28 PLASMA GLUTAMATE CARBOXYPEPTIDASE-RELATED"/>
    <property type="match status" value="1"/>
</dbReference>
<dbReference type="PANTHER" id="PTHR12053:SF3">
    <property type="entry name" value="CARBOXYPEPTIDASE Q"/>
    <property type="match status" value="1"/>
</dbReference>